<feature type="transmembrane region" description="Helical" evidence="1">
    <location>
        <begin position="204"/>
        <end position="224"/>
    </location>
</feature>
<comment type="caution">
    <text evidence="2">The sequence shown here is derived from an EMBL/GenBank/DDBJ whole genome shotgun (WGS) entry which is preliminary data.</text>
</comment>
<organism evidence="2 3">
    <name type="scientific">Plectosphaerella plurivora</name>
    <dbReference type="NCBI Taxonomy" id="936078"/>
    <lineage>
        <taxon>Eukaryota</taxon>
        <taxon>Fungi</taxon>
        <taxon>Dikarya</taxon>
        <taxon>Ascomycota</taxon>
        <taxon>Pezizomycotina</taxon>
        <taxon>Sordariomycetes</taxon>
        <taxon>Hypocreomycetidae</taxon>
        <taxon>Glomerellales</taxon>
        <taxon>Plectosphaerellaceae</taxon>
        <taxon>Plectosphaerella</taxon>
    </lineage>
</organism>
<protein>
    <submittedName>
        <fullName evidence="2">Uncharacterized protein</fullName>
    </submittedName>
</protein>
<accession>A0A9P8V7U7</accession>
<reference evidence="2" key="1">
    <citation type="journal article" date="2021" name="Nat. Commun.">
        <title>Genetic determinants of endophytism in the Arabidopsis root mycobiome.</title>
        <authorList>
            <person name="Mesny F."/>
            <person name="Miyauchi S."/>
            <person name="Thiergart T."/>
            <person name="Pickel B."/>
            <person name="Atanasova L."/>
            <person name="Karlsson M."/>
            <person name="Huettel B."/>
            <person name="Barry K.W."/>
            <person name="Haridas S."/>
            <person name="Chen C."/>
            <person name="Bauer D."/>
            <person name="Andreopoulos W."/>
            <person name="Pangilinan J."/>
            <person name="LaButti K."/>
            <person name="Riley R."/>
            <person name="Lipzen A."/>
            <person name="Clum A."/>
            <person name="Drula E."/>
            <person name="Henrissat B."/>
            <person name="Kohler A."/>
            <person name="Grigoriev I.V."/>
            <person name="Martin F.M."/>
            <person name="Hacquard S."/>
        </authorList>
    </citation>
    <scope>NUCLEOTIDE SEQUENCE</scope>
    <source>
        <strain evidence="2">MPI-SDFR-AT-0117</strain>
    </source>
</reference>
<feature type="transmembrane region" description="Helical" evidence="1">
    <location>
        <begin position="244"/>
        <end position="264"/>
    </location>
</feature>
<dbReference type="Proteomes" id="UP000770015">
    <property type="component" value="Unassembled WGS sequence"/>
</dbReference>
<feature type="transmembrane region" description="Helical" evidence="1">
    <location>
        <begin position="76"/>
        <end position="106"/>
    </location>
</feature>
<name>A0A9P8V7U7_9PEZI</name>
<keyword evidence="1" id="KW-0812">Transmembrane</keyword>
<feature type="transmembrane region" description="Helical" evidence="1">
    <location>
        <begin position="6"/>
        <end position="32"/>
    </location>
</feature>
<sequence length="287" mass="32141">MVPPYYVVFIVWIVVSAIAIPPMAYICWKTFVRAGPDAAAARRWILWFKIALPLFLISAIWSTIQQSINLGAVGGFFQLGIAWTFCDLVGTTASLAMSLSLVEAAYWLASVRNNGLPVRNSGWSRILAYVVTAILFCLTIVLLGLYMNRYFSSTYYDEFKFYNTITIIGLTWQSTMAAISIALVGISIALLVKTRRDAVHLSSAAKLYLIATVLFMFPFVWNFISIGIRFAIISNDHYSTFTSINWLGVVSSIISWGCHVACFYMQLRLRKLKIGVEDATKQRSTSV</sequence>
<evidence type="ECO:0000313" key="3">
    <source>
        <dbReference type="Proteomes" id="UP000770015"/>
    </source>
</evidence>
<keyword evidence="1" id="KW-1133">Transmembrane helix</keyword>
<gene>
    <name evidence="2" type="ORF">F5X68DRAFT_211458</name>
</gene>
<feature type="transmembrane region" description="Helical" evidence="1">
    <location>
        <begin position="126"/>
        <end position="147"/>
    </location>
</feature>
<evidence type="ECO:0000313" key="2">
    <source>
        <dbReference type="EMBL" id="KAH6682295.1"/>
    </source>
</evidence>
<feature type="transmembrane region" description="Helical" evidence="1">
    <location>
        <begin position="167"/>
        <end position="192"/>
    </location>
</feature>
<dbReference type="AlphaFoldDB" id="A0A9P8V7U7"/>
<feature type="transmembrane region" description="Helical" evidence="1">
    <location>
        <begin position="44"/>
        <end position="64"/>
    </location>
</feature>
<proteinExistence type="predicted"/>
<dbReference type="OrthoDB" id="10562575at2759"/>
<keyword evidence="1" id="KW-0472">Membrane</keyword>
<keyword evidence="3" id="KW-1185">Reference proteome</keyword>
<dbReference type="EMBL" id="JAGSXJ010000018">
    <property type="protein sequence ID" value="KAH6682295.1"/>
    <property type="molecule type" value="Genomic_DNA"/>
</dbReference>
<evidence type="ECO:0000256" key="1">
    <source>
        <dbReference type="SAM" id="Phobius"/>
    </source>
</evidence>